<accession>A0A7T7CB93</accession>
<dbReference type="KEGG" id="scia:HUG15_08690"/>
<keyword evidence="2" id="KW-1185">Reference proteome</keyword>
<evidence type="ECO:0000313" key="1">
    <source>
        <dbReference type="EMBL" id="QQK75633.1"/>
    </source>
</evidence>
<reference evidence="1 2" key="1">
    <citation type="submission" date="2020-06" db="EMBL/GenBank/DDBJ databases">
        <title>Genomic analysis of Salicibibacter sp. NKC5-3.</title>
        <authorList>
            <person name="Oh Y.J."/>
        </authorList>
    </citation>
    <scope>NUCLEOTIDE SEQUENCE [LARGE SCALE GENOMIC DNA]</scope>
    <source>
        <strain evidence="1 2">NKC5-3</strain>
    </source>
</reference>
<dbReference type="PANTHER" id="PTHR41260">
    <property type="entry name" value="PROTEIN ECSC"/>
    <property type="match status" value="1"/>
</dbReference>
<dbReference type="AlphaFoldDB" id="A0A7T7CB93"/>
<dbReference type="EMBL" id="CP054705">
    <property type="protein sequence ID" value="QQK75633.1"/>
    <property type="molecule type" value="Genomic_DNA"/>
</dbReference>
<proteinExistence type="predicted"/>
<dbReference type="InterPro" id="IPR024787">
    <property type="entry name" value="EcsC"/>
</dbReference>
<organism evidence="1 2">
    <name type="scientific">Salicibibacter cibarius</name>
    <dbReference type="NCBI Taxonomy" id="2743000"/>
    <lineage>
        <taxon>Bacteria</taxon>
        <taxon>Bacillati</taxon>
        <taxon>Bacillota</taxon>
        <taxon>Bacilli</taxon>
        <taxon>Bacillales</taxon>
        <taxon>Bacillaceae</taxon>
        <taxon>Salicibibacter</taxon>
    </lineage>
</organism>
<evidence type="ECO:0000313" key="2">
    <source>
        <dbReference type="Proteomes" id="UP000595823"/>
    </source>
</evidence>
<dbReference type="Proteomes" id="UP000595823">
    <property type="component" value="Chromosome"/>
</dbReference>
<protein>
    <submittedName>
        <fullName evidence="1">EcsC family protein</fullName>
    </submittedName>
</protein>
<dbReference type="RefSeq" id="WP_200128269.1">
    <property type="nucleotide sequence ID" value="NZ_CP054705.1"/>
</dbReference>
<dbReference type="Pfam" id="PF12787">
    <property type="entry name" value="EcsC"/>
    <property type="match status" value="1"/>
</dbReference>
<gene>
    <name evidence="1" type="ORF">HUG15_08690</name>
</gene>
<name>A0A7T7CB93_9BACI</name>
<dbReference type="PANTHER" id="PTHR41260:SF1">
    <property type="entry name" value="PROTEIN ECSC"/>
    <property type="match status" value="1"/>
</dbReference>
<sequence>MKSKGGKIISTSYEASAKVEMNEWRRKMSKNPSMTKTWTKGFQTKINQRIPERVHQTVASAVRSMIETTLTGSDYVTTTEPLKEGTLKEREEKLEETIRNYKRTASIEGAGTGFGGVFLGMTDFPLLLAIKMRFLFTAAHLYGFDPVKMEERLFLLQIFQMAFSGNKNKQETLARIDDWEGFTNDFPGALTADEAMDWVTFQLEYRDFIDVPKTLQLIPGFGAIVGATVNYHFLDLLGEAAKHCYRIRWFTDDRKNPAEG</sequence>